<accession>A0ABQ6I7Q0</accession>
<comment type="caution">
    <text evidence="3">The sequence shown here is derived from an EMBL/GenBank/DDBJ whole genome shotgun (WGS) entry which is preliminary data.</text>
</comment>
<organism evidence="3 4">
    <name type="scientific">Luteimicrobium album</name>
    <dbReference type="NCBI Taxonomy" id="1054550"/>
    <lineage>
        <taxon>Bacteria</taxon>
        <taxon>Bacillati</taxon>
        <taxon>Actinomycetota</taxon>
        <taxon>Actinomycetes</taxon>
        <taxon>Micrococcales</taxon>
        <taxon>Luteimicrobium</taxon>
    </lineage>
</organism>
<feature type="domain" description="Large helicase-related protein winged-helix" evidence="2">
    <location>
        <begin position="110"/>
        <end position="190"/>
    </location>
</feature>
<gene>
    <name evidence="3" type="ORF">GCM10025864_41960</name>
</gene>
<reference evidence="4" key="1">
    <citation type="journal article" date="2019" name="Int. J. Syst. Evol. Microbiol.">
        <title>The Global Catalogue of Microorganisms (GCM) 10K type strain sequencing project: providing services to taxonomists for standard genome sequencing and annotation.</title>
        <authorList>
            <consortium name="The Broad Institute Genomics Platform"/>
            <consortium name="The Broad Institute Genome Sequencing Center for Infectious Disease"/>
            <person name="Wu L."/>
            <person name="Ma J."/>
        </authorList>
    </citation>
    <scope>NUCLEOTIDE SEQUENCE [LARGE SCALE GENOMIC DNA]</scope>
    <source>
        <strain evidence="4">NBRC 106348</strain>
    </source>
</reference>
<feature type="compositionally biased region" description="Basic residues" evidence="1">
    <location>
        <begin position="340"/>
        <end position="349"/>
    </location>
</feature>
<evidence type="ECO:0000256" key="1">
    <source>
        <dbReference type="SAM" id="MobiDB-lite"/>
    </source>
</evidence>
<keyword evidence="4" id="KW-1185">Reference proteome</keyword>
<dbReference type="Pfam" id="PF23234">
    <property type="entry name" value="WHD_4th_Lhr"/>
    <property type="match status" value="1"/>
</dbReference>
<proteinExistence type="predicted"/>
<protein>
    <recommendedName>
        <fullName evidence="2">Large helicase-related protein winged-helix domain-containing protein</fullName>
    </recommendedName>
</protein>
<dbReference type="Proteomes" id="UP001157091">
    <property type="component" value="Unassembled WGS sequence"/>
</dbReference>
<dbReference type="EMBL" id="BSUK01000001">
    <property type="protein sequence ID" value="GMA26437.1"/>
    <property type="molecule type" value="Genomic_DNA"/>
</dbReference>
<evidence type="ECO:0000259" key="2">
    <source>
        <dbReference type="Pfam" id="PF23234"/>
    </source>
</evidence>
<dbReference type="InterPro" id="IPR055367">
    <property type="entry name" value="WH4_Lhr"/>
</dbReference>
<evidence type="ECO:0000313" key="3">
    <source>
        <dbReference type="EMBL" id="GMA26437.1"/>
    </source>
</evidence>
<evidence type="ECO:0000313" key="4">
    <source>
        <dbReference type="Proteomes" id="UP001157091"/>
    </source>
</evidence>
<feature type="region of interest" description="Disordered" evidence="1">
    <location>
        <begin position="327"/>
        <end position="349"/>
    </location>
</feature>
<name>A0ABQ6I7Q0_9MICO</name>
<sequence length="349" mass="35480">MLEHAGGLFLGRVAELAEAAQSAVLEALWDLVWAGRVTNDGLAALRSRLGPAGGAHRAPRAAGRARPVRRAGLGGFGIGTLGGRAAGGRAAATAELRGGAGRWAALPSREPDPTRRTTALASVLLDRYGVLTRGVASAEGVVDYFRGVYRVLAEQESLGRVRRGYFVEHLGGSQFAVPGAVDALRAHASDLEGFADHPERARSLLLAATDPANPYGAALPWPDTITATTTPADGGRRAAGARPGRKAGAVVVLVGGALVAYVERGGRSVLTFTSDDAALTSASRELAAATDDGRLGRLTVVRLDGAPALDAVASGSGTTPAARALLAAGFSPTPGGLRRSPGRGRGARG</sequence>